<feature type="compositionally biased region" description="Polar residues" evidence="2">
    <location>
        <begin position="1332"/>
        <end position="1346"/>
    </location>
</feature>
<accession>A0ABN8LY24</accession>
<keyword evidence="5" id="KW-1185">Reference proteome</keyword>
<feature type="compositionally biased region" description="Basic and acidic residues" evidence="2">
    <location>
        <begin position="1"/>
        <end position="15"/>
    </location>
</feature>
<feature type="region of interest" description="Disordered" evidence="2">
    <location>
        <begin position="1767"/>
        <end position="1812"/>
    </location>
</feature>
<feature type="compositionally biased region" description="Polar residues" evidence="2">
    <location>
        <begin position="104"/>
        <end position="115"/>
    </location>
</feature>
<feature type="region of interest" description="Disordered" evidence="2">
    <location>
        <begin position="1070"/>
        <end position="1089"/>
    </location>
</feature>
<feature type="compositionally biased region" description="Polar residues" evidence="2">
    <location>
        <begin position="1070"/>
        <end position="1083"/>
    </location>
</feature>
<feature type="compositionally biased region" description="Low complexity" evidence="2">
    <location>
        <begin position="1243"/>
        <end position="1258"/>
    </location>
</feature>
<organism evidence="4 5">
    <name type="scientific">Porites evermanni</name>
    <dbReference type="NCBI Taxonomy" id="104178"/>
    <lineage>
        <taxon>Eukaryota</taxon>
        <taxon>Metazoa</taxon>
        <taxon>Cnidaria</taxon>
        <taxon>Anthozoa</taxon>
        <taxon>Hexacorallia</taxon>
        <taxon>Scleractinia</taxon>
        <taxon>Fungiina</taxon>
        <taxon>Poritidae</taxon>
        <taxon>Porites</taxon>
    </lineage>
</organism>
<feature type="region of interest" description="Disordered" evidence="2">
    <location>
        <begin position="437"/>
        <end position="521"/>
    </location>
</feature>
<feature type="compositionally biased region" description="Polar residues" evidence="2">
    <location>
        <begin position="1444"/>
        <end position="1481"/>
    </location>
</feature>
<feature type="compositionally biased region" description="Low complexity" evidence="2">
    <location>
        <begin position="437"/>
        <end position="449"/>
    </location>
</feature>
<feature type="compositionally biased region" description="Polar residues" evidence="2">
    <location>
        <begin position="743"/>
        <end position="754"/>
    </location>
</feature>
<dbReference type="Proteomes" id="UP001159427">
    <property type="component" value="Unassembled WGS sequence"/>
</dbReference>
<sequence length="1930" mass="209868">MDDSERPEKRRKLDQVNDAPGSRSDQPRPMTLGERKRNGPRVLVNRLNLNNEIIERLRRVTKLWGKQTAVKKSDSQGNKAGEVNSLNDAENAPAEVGTNGTGNGSELKNSTFNNAESKELIPEESRQGATPIPNDRKSTKANPVSNIKSDVDDDRVSQQTAEDVRTFKQVLKEVIEQRTKVVEETIAANSVHLQNRIRELERQNRELRWSARKLSDAFKNYVTKNEKKKKAKTSCGIQVNIETVKVISTIEDVVSPRVPSLTTAASFAVTNTTLASRVAPQQSSPQVRPILTSLAQPINSVVSEETTVVFTVSPRPSEAHATQQGNKVPEGERRSLETRYTQLGQAVKDPYPQPQPLVQTESPTRVASLIQSRSQTNPNLDRINKSQMFVTQARSLLQQQRDLPHTSKPPAQQRVIIPSETTASLLQQLQRQQQLQQQQHYQQMQNRQLSAQSAPCPRQPDPSPQQIQRHSVAPTPIVPPSLVSAKPRNPNNGHQTAVSYSTTSEQISISNPSNQRSNLVNSNTPVCEQVNQPVNRSCGNSSGSPLVASTRAHVGKTLERREITAAVRIALNSNYQKESIVTPDYSSRNHNRFDIAHGTTGIRREVPRGASSTTVSTYNQFKPDIQSMQKSGVLVRARKMHLDKKSFLPSGYRIALPSPEYLLQQQQLQFESTSQHPKANQASQMQSFQSRSPNRLGEHPSQQTQVVTTRQTPAIQSHHQAATRSGYQPILTVPEKRPPQAYRKQNQQTQTSKSHFLPNATQEKHEESSLTSEGTNGNVTVQSLHRPPIQSPGISSSDLRNERHSQDAQRPATENPTASSVPTNAKQVTLNQGVVQKSMPKPSASIAVMGSSIVLSWNMEYNEAEINVDNYELFACQDLTETDGQPIKWKKIGIVKSLPLPMACTLTQFSSGSKYFFSVQMRKFDYNSFRITGNTNFKKKLTSFVSKSVWGNPAMKVKVATEIRRHTASAEAFRYPGYIPSSWHHLSSQNAALQTGSITWKNSNIAGWDRRSGTLSTAPGGQQQPATYASAQVAPAQASSTSAKGLLSPAEKSSSVASAASAQQWSASYPPTQALSKTPNDTNSSLLSGSSTLYSHFNRNQLQIPAGQSEPKTDDSYPVYYVSSPEETDKQQQSFQSYSNPKTSQSALQQQSNSNGLVEPGPSKGDSYPVYYVSNPEETNRQQQSLQSISKPKTSQSAALQQQSKSNGVVDPGPSKSDSYPVYYVSSPEEPNTQPQPSQRIFNSKANQSIASSSPSQSGKDDGYPVYYVKDNEKNEERRLKANSIIKTLSLPTNSANDSATNSHGHHYPVYYVSTYNKEAEAPEAPEAPKATDSNSFVPGSPSVSEQGGKAPLYNVGDSNVGSNNLGQESKTKPAADSPVTYKIINSSSTSQDTTKSKNKGIQSATVSAASVTQSSSFQPPSQPEAALNIHPSNPSPPSSQNQGYSNYGSPEYPSAQTAYRTYGASSPAANWASQSASSYNGHPAYRPPAVPSSDQSAPSSSYYAAPPAPSSSLSPSSYGVSTVASSSQAQSSETQPGFSPYPPMNAPIPSPAPAPSSSPYSISDVSSSSSFPSGFQSALTYKNHQSHSVQVSNISYNQISSSENGNSHPTDADFASSSLPVLQAEYENSSYIIATSPDKDTVLFLPSSSFPSSLDADQDENSLRTNSSVDSESSPAHKNTTYSSHAAVSVNTKSTNKMLQPQNNTVITDQAVDNSSVALSSSESPTGIEEAANFPIIRIPENVTMPGWKLEDVTITNATFLSNSSMELPPKNKVGNQVGSTTSTTRLSPSRTSPIVTLPSADSASTSKTVSSDTFNIPLGPLLDSLAATTQPGVTKPPRSRFLTTPSPKRAPYPAKPQVAFHPTTKPAGKKKEWGFGDKYLASQNQRARHRNVIFDGIAGDSQSFSNYQVLSQQDVFFPNNGRRRRSIT</sequence>
<feature type="compositionally biased region" description="Low complexity" evidence="2">
    <location>
        <begin position="1558"/>
        <end position="1574"/>
    </location>
</feature>
<dbReference type="PANTHER" id="PTHR23210:SF26">
    <property type="entry name" value="ACTIVATING TRANSCRIPTION FACTOR 7-INTERACTING PROTEIN 1"/>
    <property type="match status" value="1"/>
</dbReference>
<evidence type="ECO:0000256" key="1">
    <source>
        <dbReference type="SAM" id="Coils"/>
    </source>
</evidence>
<name>A0ABN8LY24_9CNID</name>
<feature type="compositionally biased region" description="Polar residues" evidence="2">
    <location>
        <begin position="769"/>
        <end position="783"/>
    </location>
</feature>
<dbReference type="EMBL" id="CALNXI010000204">
    <property type="protein sequence ID" value="CAH3022061.1"/>
    <property type="molecule type" value="Genomic_DNA"/>
</dbReference>
<feature type="region of interest" description="Disordered" evidence="2">
    <location>
        <begin position="1652"/>
        <end position="1686"/>
    </location>
</feature>
<evidence type="ECO:0000313" key="5">
    <source>
        <dbReference type="Proteomes" id="UP001159427"/>
    </source>
</evidence>
<protein>
    <recommendedName>
        <fullName evidence="3">Activating transcription factor 7-interacting protein Fn3 domain-containing protein</fullName>
    </recommendedName>
</protein>
<feature type="compositionally biased region" description="Basic and acidic residues" evidence="2">
    <location>
        <begin position="116"/>
        <end position="126"/>
    </location>
</feature>
<dbReference type="InterPro" id="IPR026085">
    <property type="entry name" value="ATF7-int"/>
</dbReference>
<feature type="region of interest" description="Disordered" evidence="2">
    <location>
        <begin position="1321"/>
        <end position="1577"/>
    </location>
</feature>
<reference evidence="4 5" key="1">
    <citation type="submission" date="2022-05" db="EMBL/GenBank/DDBJ databases">
        <authorList>
            <consortium name="Genoscope - CEA"/>
            <person name="William W."/>
        </authorList>
    </citation>
    <scope>NUCLEOTIDE SEQUENCE [LARGE SCALE GENOMIC DNA]</scope>
</reference>
<feature type="region of interest" description="Disordered" evidence="2">
    <location>
        <begin position="1104"/>
        <end position="1281"/>
    </location>
</feature>
<feature type="compositionally biased region" description="Polar residues" evidence="2">
    <location>
        <begin position="1232"/>
        <end position="1242"/>
    </location>
</feature>
<feature type="region of interest" description="Disordered" evidence="2">
    <location>
        <begin position="65"/>
        <end position="157"/>
    </location>
</feature>
<dbReference type="InterPro" id="IPR056565">
    <property type="entry name" value="Fn3_ATF7IP"/>
</dbReference>
<feature type="compositionally biased region" description="Polar residues" evidence="2">
    <location>
        <begin position="713"/>
        <end position="726"/>
    </location>
</feature>
<evidence type="ECO:0000313" key="4">
    <source>
        <dbReference type="EMBL" id="CAH3022061.1"/>
    </source>
</evidence>
<gene>
    <name evidence="4" type="ORF">PEVE_00013957</name>
</gene>
<feature type="region of interest" description="Disordered" evidence="2">
    <location>
        <begin position="1011"/>
        <end position="1033"/>
    </location>
</feature>
<feature type="compositionally biased region" description="Low complexity" evidence="2">
    <location>
        <begin position="1781"/>
        <end position="1795"/>
    </location>
</feature>
<feature type="compositionally biased region" description="Polar residues" evidence="2">
    <location>
        <begin position="1131"/>
        <end position="1143"/>
    </location>
</feature>
<feature type="compositionally biased region" description="Low complexity" evidence="2">
    <location>
        <begin position="1492"/>
        <end position="1535"/>
    </location>
</feature>
<feature type="compositionally biased region" description="Low complexity" evidence="2">
    <location>
        <begin position="1195"/>
        <end position="1206"/>
    </location>
</feature>
<feature type="compositionally biased region" description="Polar residues" evidence="2">
    <location>
        <begin position="1664"/>
        <end position="1686"/>
    </location>
</feature>
<feature type="compositionally biased region" description="Polar residues" evidence="2">
    <location>
        <begin position="489"/>
        <end position="521"/>
    </location>
</feature>
<feature type="compositionally biased region" description="Polar residues" evidence="2">
    <location>
        <begin position="670"/>
        <end position="693"/>
    </location>
</feature>
<feature type="compositionally biased region" description="Pro residues" evidence="2">
    <location>
        <begin position="1540"/>
        <end position="1557"/>
    </location>
</feature>
<feature type="region of interest" description="Disordered" evidence="2">
    <location>
        <begin position="669"/>
        <end position="826"/>
    </location>
</feature>
<feature type="compositionally biased region" description="Polar residues" evidence="2">
    <location>
        <begin position="812"/>
        <end position="826"/>
    </location>
</feature>
<feature type="compositionally biased region" description="Polar residues" evidence="2">
    <location>
        <begin position="1801"/>
        <end position="1812"/>
    </location>
</feature>
<feature type="domain" description="Activating transcription factor 7-interacting protein Fn3" evidence="3">
    <location>
        <begin position="840"/>
        <end position="921"/>
    </location>
</feature>
<feature type="compositionally biased region" description="Low complexity" evidence="2">
    <location>
        <begin position="1144"/>
        <end position="1155"/>
    </location>
</feature>
<comment type="caution">
    <text evidence="4">The sequence shown here is derived from an EMBL/GenBank/DDBJ whole genome shotgun (WGS) entry which is preliminary data.</text>
</comment>
<dbReference type="PANTHER" id="PTHR23210">
    <property type="entry name" value="ACTIVATING TRANSCRIPTION FACTOR 7 INTERACTING PROTEIN"/>
    <property type="match status" value="1"/>
</dbReference>
<evidence type="ECO:0000259" key="3">
    <source>
        <dbReference type="Pfam" id="PF16794"/>
    </source>
</evidence>
<proteinExistence type="predicted"/>
<feature type="region of interest" description="Disordered" evidence="2">
    <location>
        <begin position="1"/>
        <end position="39"/>
    </location>
</feature>
<feature type="compositionally biased region" description="Low complexity" evidence="2">
    <location>
        <begin position="1403"/>
        <end position="1420"/>
    </location>
</feature>
<feature type="coiled-coil region" evidence="1">
    <location>
        <begin position="183"/>
        <end position="217"/>
    </location>
</feature>
<feature type="compositionally biased region" description="Polar residues" evidence="2">
    <location>
        <begin position="1357"/>
        <end position="1369"/>
    </location>
</feature>
<feature type="compositionally biased region" description="Polar residues" evidence="2">
    <location>
        <begin position="1013"/>
        <end position="1024"/>
    </location>
</feature>
<feature type="region of interest" description="Disordered" evidence="2">
    <location>
        <begin position="314"/>
        <end position="334"/>
    </location>
</feature>
<feature type="compositionally biased region" description="Low complexity" evidence="2">
    <location>
        <begin position="702"/>
        <end position="712"/>
    </location>
</feature>
<feature type="compositionally biased region" description="Polar residues" evidence="2">
    <location>
        <begin position="1181"/>
        <end position="1194"/>
    </location>
</feature>
<keyword evidence="1" id="KW-0175">Coiled coil</keyword>
<feature type="region of interest" description="Disordered" evidence="2">
    <location>
        <begin position="1830"/>
        <end position="1870"/>
    </location>
</feature>
<feature type="compositionally biased region" description="Basic and acidic residues" evidence="2">
    <location>
        <begin position="1270"/>
        <end position="1280"/>
    </location>
</feature>
<feature type="compositionally biased region" description="Low complexity" evidence="2">
    <location>
        <begin position="1219"/>
        <end position="1231"/>
    </location>
</feature>
<evidence type="ECO:0000256" key="2">
    <source>
        <dbReference type="SAM" id="MobiDB-lite"/>
    </source>
</evidence>
<dbReference type="Pfam" id="PF16794">
    <property type="entry name" value="fn3_4"/>
    <property type="match status" value="1"/>
</dbReference>